<dbReference type="Proteomes" id="UP001165085">
    <property type="component" value="Unassembled WGS sequence"/>
</dbReference>
<name>A0A9W6ZYE4_9STRA</name>
<accession>A0A9W6ZYE4</accession>
<dbReference type="AlphaFoldDB" id="A0A9W6ZYE4"/>
<dbReference type="InterPro" id="IPR050754">
    <property type="entry name" value="FKBP4/5/8-like"/>
</dbReference>
<keyword evidence="4" id="KW-1185">Reference proteome</keyword>
<dbReference type="PANTHER" id="PTHR46512:SF9">
    <property type="entry name" value="PEPTIDYLPROLYL ISOMERASE"/>
    <property type="match status" value="1"/>
</dbReference>
<keyword evidence="2" id="KW-0812">Transmembrane</keyword>
<dbReference type="Gene3D" id="1.25.40.10">
    <property type="entry name" value="Tetratricopeptide repeat domain"/>
    <property type="match status" value="1"/>
</dbReference>
<evidence type="ECO:0000313" key="4">
    <source>
        <dbReference type="Proteomes" id="UP001165085"/>
    </source>
</evidence>
<organism evidence="3 4">
    <name type="scientific">Triparma strigata</name>
    <dbReference type="NCBI Taxonomy" id="1606541"/>
    <lineage>
        <taxon>Eukaryota</taxon>
        <taxon>Sar</taxon>
        <taxon>Stramenopiles</taxon>
        <taxon>Ochrophyta</taxon>
        <taxon>Bolidophyceae</taxon>
        <taxon>Parmales</taxon>
        <taxon>Triparmaceae</taxon>
        <taxon>Triparma</taxon>
    </lineage>
</organism>
<feature type="transmembrane region" description="Helical" evidence="2">
    <location>
        <begin position="421"/>
        <end position="438"/>
    </location>
</feature>
<dbReference type="InterPro" id="IPR011990">
    <property type="entry name" value="TPR-like_helical_dom_sf"/>
</dbReference>
<dbReference type="EMBL" id="BRXY01000063">
    <property type="protein sequence ID" value="GMH60206.1"/>
    <property type="molecule type" value="Genomic_DNA"/>
</dbReference>
<reference evidence="4" key="1">
    <citation type="journal article" date="2023" name="Commun. Biol.">
        <title>Genome analysis of Parmales, the sister group of diatoms, reveals the evolutionary specialization of diatoms from phago-mixotrophs to photoautotrophs.</title>
        <authorList>
            <person name="Ban H."/>
            <person name="Sato S."/>
            <person name="Yoshikawa S."/>
            <person name="Yamada K."/>
            <person name="Nakamura Y."/>
            <person name="Ichinomiya M."/>
            <person name="Sato N."/>
            <person name="Blanc-Mathieu R."/>
            <person name="Endo H."/>
            <person name="Kuwata A."/>
            <person name="Ogata H."/>
        </authorList>
    </citation>
    <scope>NUCLEOTIDE SEQUENCE [LARGE SCALE GENOMIC DNA]</scope>
    <source>
        <strain evidence="4">NIES 3701</strain>
    </source>
</reference>
<sequence length="441" mass="49065">MPVVYELGKTINTPYGPGVCVSTGSRTNAGTEVVPAQIKLRSWTLANNKNPTLYTHNNDWEVQVPDITVGCDVKTPYGRGRVVRLEDTVEDVYEELPVCAEVLLTEWRLAGGSRARCYLGLKELEWVERKKFGELSSVEKIETANEKREEAKIPLSKNDLEAAAALYNQACFYLQTIDNESLFNNEDRAALLECMVACKNNGAMCSVKLKRWKEANQMATEAVMLLDAMYKQRGKMIHKCLNKMGLDDETLFHTWRCKGLYYASQARAEMKDYENAVELLKTAMALSGSVPSLASWDAKIKKLCAACKARAEALKKREKKAAKKMFGGGGGKEKKEEKKKVASPARKAAPDSPMSPIPPRFEPKGELIPPPAEKIKEFGGEVKKVDVEKEKEKEKEGEEEGVDSERKEEEEVGFLAEHGEALLVLGVGAVAIALIAWLRKK</sequence>
<dbReference type="SUPFAM" id="SSF48452">
    <property type="entry name" value="TPR-like"/>
    <property type="match status" value="1"/>
</dbReference>
<evidence type="ECO:0000256" key="2">
    <source>
        <dbReference type="SAM" id="Phobius"/>
    </source>
</evidence>
<protein>
    <recommendedName>
        <fullName evidence="5">Peptidylprolyl isomerase</fullName>
    </recommendedName>
</protein>
<dbReference type="OrthoDB" id="199532at2759"/>
<evidence type="ECO:0000256" key="1">
    <source>
        <dbReference type="SAM" id="MobiDB-lite"/>
    </source>
</evidence>
<feature type="compositionally biased region" description="Basic and acidic residues" evidence="1">
    <location>
        <begin position="331"/>
        <end position="340"/>
    </location>
</feature>
<keyword evidence="2" id="KW-0472">Membrane</keyword>
<dbReference type="PANTHER" id="PTHR46512">
    <property type="entry name" value="PEPTIDYLPROLYL ISOMERASE"/>
    <property type="match status" value="1"/>
</dbReference>
<feature type="compositionally biased region" description="Basic and acidic residues" evidence="1">
    <location>
        <begin position="373"/>
        <end position="396"/>
    </location>
</feature>
<comment type="caution">
    <text evidence="3">The sequence shown here is derived from an EMBL/GenBank/DDBJ whole genome shotgun (WGS) entry which is preliminary data.</text>
</comment>
<evidence type="ECO:0000313" key="3">
    <source>
        <dbReference type="EMBL" id="GMH60206.1"/>
    </source>
</evidence>
<evidence type="ECO:0008006" key="5">
    <source>
        <dbReference type="Google" id="ProtNLM"/>
    </source>
</evidence>
<gene>
    <name evidence="3" type="ORF">TrST_g8387</name>
</gene>
<keyword evidence="2" id="KW-1133">Transmembrane helix</keyword>
<feature type="region of interest" description="Disordered" evidence="1">
    <location>
        <begin position="322"/>
        <end position="411"/>
    </location>
</feature>
<proteinExistence type="predicted"/>